<dbReference type="PANTHER" id="PTHR43418">
    <property type="entry name" value="MULTIFUNCTIONAL TRYPTOPHAN BIOSYNTHESIS PROTEIN-RELATED"/>
    <property type="match status" value="1"/>
</dbReference>
<reference evidence="3" key="1">
    <citation type="submission" date="2022-10" db="EMBL/GenBank/DDBJ databases">
        <authorList>
            <person name="Yue Y."/>
        </authorList>
    </citation>
    <scope>NUCLEOTIDE SEQUENCE</scope>
    <source>
        <strain evidence="3">Z654</strain>
    </source>
</reference>
<dbReference type="Gene3D" id="3.40.50.880">
    <property type="match status" value="1"/>
</dbReference>
<evidence type="ECO:0000313" key="4">
    <source>
        <dbReference type="Proteomes" id="UP001208041"/>
    </source>
</evidence>
<comment type="caution">
    <text evidence="3">The sequence shown here is derived from an EMBL/GenBank/DDBJ whole genome shotgun (WGS) entry which is preliminary data.</text>
</comment>
<dbReference type="PROSITE" id="PS51273">
    <property type="entry name" value="GATASE_TYPE_1"/>
    <property type="match status" value="1"/>
</dbReference>
<dbReference type="InterPro" id="IPR017926">
    <property type="entry name" value="GATASE"/>
</dbReference>
<dbReference type="FunFam" id="3.40.50.880:FF:000003">
    <property type="entry name" value="Anthranilate synthase component II"/>
    <property type="match status" value="1"/>
</dbReference>
<dbReference type="NCBIfam" id="TIGR00566">
    <property type="entry name" value="trpG_papA"/>
    <property type="match status" value="1"/>
</dbReference>
<sequence>MLLLIDNYDSFTYNLVHYLGELGADIRVERNDALSVKEALALKPEAVLLSPGPCDPAQAGICLDMVKAAADAELPLMGVCLGHQSIGEAFGGEIIRCHEIVHGKMGAMHHDSSGVFAGLPTPFEATRYHSLVVNPENLPDSLLVNAKLEDGTIMGLRHESLPIHGVQFHPESIKSEHGHKLLENFLNMLPSSQDRRPLSTGAAA</sequence>
<gene>
    <name evidence="3" type="ORF">OH136_06370</name>
</gene>
<keyword evidence="1" id="KW-0315">Glutamine amidotransferase</keyword>
<dbReference type="SUPFAM" id="SSF52317">
    <property type="entry name" value="Class I glutamine amidotransferase-like"/>
    <property type="match status" value="1"/>
</dbReference>
<feature type="domain" description="Glutamine amidotransferase" evidence="2">
    <location>
        <begin position="3"/>
        <end position="186"/>
    </location>
</feature>
<organism evidence="3 4">
    <name type="scientific">Halocynthiibacter halioticoli</name>
    <dbReference type="NCBI Taxonomy" id="2986804"/>
    <lineage>
        <taxon>Bacteria</taxon>
        <taxon>Pseudomonadati</taxon>
        <taxon>Pseudomonadota</taxon>
        <taxon>Alphaproteobacteria</taxon>
        <taxon>Rhodobacterales</taxon>
        <taxon>Paracoccaceae</taxon>
        <taxon>Halocynthiibacter</taxon>
    </lineage>
</organism>
<dbReference type="Pfam" id="PF00117">
    <property type="entry name" value="GATase"/>
    <property type="match status" value="1"/>
</dbReference>
<name>A0AAE3IYP4_9RHOB</name>
<dbReference type="GO" id="GO:0005829">
    <property type="term" value="C:cytosol"/>
    <property type="evidence" value="ECO:0007669"/>
    <property type="project" value="TreeGrafter"/>
</dbReference>
<proteinExistence type="predicted"/>
<evidence type="ECO:0000256" key="1">
    <source>
        <dbReference type="ARBA" id="ARBA00022962"/>
    </source>
</evidence>
<dbReference type="PRINTS" id="PR00097">
    <property type="entry name" value="ANTSNTHASEII"/>
</dbReference>
<protein>
    <submittedName>
        <fullName evidence="3">Aminodeoxychorismate/anthranilate synthase component II</fullName>
    </submittedName>
</protein>
<evidence type="ECO:0000259" key="2">
    <source>
        <dbReference type="Pfam" id="PF00117"/>
    </source>
</evidence>
<dbReference type="EMBL" id="JAOYFC010000001">
    <property type="protein sequence ID" value="MCV6824179.1"/>
    <property type="molecule type" value="Genomic_DNA"/>
</dbReference>
<keyword evidence="4" id="KW-1185">Reference proteome</keyword>
<dbReference type="InterPro" id="IPR006221">
    <property type="entry name" value="TrpG/PapA_dom"/>
</dbReference>
<dbReference type="AlphaFoldDB" id="A0AAE3IYP4"/>
<evidence type="ECO:0000313" key="3">
    <source>
        <dbReference type="EMBL" id="MCV6824179.1"/>
    </source>
</evidence>
<dbReference type="RefSeq" id="WP_263952997.1">
    <property type="nucleotide sequence ID" value="NZ_JAOYFC010000001.1"/>
</dbReference>
<dbReference type="CDD" id="cd01743">
    <property type="entry name" value="GATase1_Anthranilate_Synthase"/>
    <property type="match status" value="1"/>
</dbReference>
<dbReference type="InterPro" id="IPR029062">
    <property type="entry name" value="Class_I_gatase-like"/>
</dbReference>
<dbReference type="InterPro" id="IPR050472">
    <property type="entry name" value="Anth_synth/Amidotransfase"/>
</dbReference>
<dbReference type="GO" id="GO:0004049">
    <property type="term" value="F:anthranilate synthase activity"/>
    <property type="evidence" value="ECO:0007669"/>
    <property type="project" value="TreeGrafter"/>
</dbReference>
<dbReference type="PRINTS" id="PR00099">
    <property type="entry name" value="CPSGATASE"/>
</dbReference>
<dbReference type="PRINTS" id="PR00096">
    <property type="entry name" value="GATASE"/>
</dbReference>
<dbReference type="Proteomes" id="UP001208041">
    <property type="component" value="Unassembled WGS sequence"/>
</dbReference>
<accession>A0AAE3IYP4</accession>
<dbReference type="PANTHER" id="PTHR43418:SF4">
    <property type="entry name" value="MULTIFUNCTIONAL TRYPTOPHAN BIOSYNTHESIS PROTEIN"/>
    <property type="match status" value="1"/>
</dbReference>
<dbReference type="GO" id="GO:0000162">
    <property type="term" value="P:L-tryptophan biosynthetic process"/>
    <property type="evidence" value="ECO:0007669"/>
    <property type="project" value="TreeGrafter"/>
</dbReference>